<dbReference type="EMBL" id="JBHFNR010000251">
    <property type="protein sequence ID" value="MFB2897348.1"/>
    <property type="molecule type" value="Genomic_DNA"/>
</dbReference>
<dbReference type="Proteomes" id="UP001576784">
    <property type="component" value="Unassembled WGS sequence"/>
</dbReference>
<gene>
    <name evidence="1" type="ORF">ACE1CI_30900</name>
</gene>
<evidence type="ECO:0000313" key="1">
    <source>
        <dbReference type="EMBL" id="MFB2897348.1"/>
    </source>
</evidence>
<evidence type="ECO:0000313" key="2">
    <source>
        <dbReference type="Proteomes" id="UP001576784"/>
    </source>
</evidence>
<dbReference type="RefSeq" id="WP_413266959.1">
    <property type="nucleotide sequence ID" value="NZ_JBHFNR010000251.1"/>
</dbReference>
<name>A0ABV4Y1M8_9CYAN</name>
<comment type="caution">
    <text evidence="1">The sequence shown here is derived from an EMBL/GenBank/DDBJ whole genome shotgun (WGS) entry which is preliminary data.</text>
</comment>
<reference evidence="1 2" key="1">
    <citation type="submission" date="2024-09" db="EMBL/GenBank/DDBJ databases">
        <title>Floridaenema gen nov. (Aerosakkonemataceae, Aerosakkonematales ord. nov., Cyanobacteria) from benthic tropical and subtropical fresh waters, with the description of four new species.</title>
        <authorList>
            <person name="Moretto J.A."/>
            <person name="Berthold D.E."/>
            <person name="Lefler F.W."/>
            <person name="Huang I.-S."/>
            <person name="Laughinghouse H. IV."/>
        </authorList>
    </citation>
    <scope>NUCLEOTIDE SEQUENCE [LARGE SCALE GENOMIC DNA]</scope>
    <source>
        <strain evidence="1 2">BLCC-F50</strain>
    </source>
</reference>
<accession>A0ABV4Y1M8</accession>
<organism evidence="1 2">
    <name type="scientific">Floridaenema flaviceps BLCC-F50</name>
    <dbReference type="NCBI Taxonomy" id="3153642"/>
    <lineage>
        <taxon>Bacteria</taxon>
        <taxon>Bacillati</taxon>
        <taxon>Cyanobacteriota</taxon>
        <taxon>Cyanophyceae</taxon>
        <taxon>Oscillatoriophycideae</taxon>
        <taxon>Aerosakkonematales</taxon>
        <taxon>Aerosakkonemataceae</taxon>
        <taxon>Floridanema</taxon>
        <taxon>Floridanema flaviceps</taxon>
    </lineage>
</organism>
<protein>
    <submittedName>
        <fullName evidence="1">Uncharacterized protein</fullName>
    </submittedName>
</protein>
<proteinExistence type="predicted"/>
<keyword evidence="2" id="KW-1185">Reference proteome</keyword>
<sequence length="73" mass="8631">MTKDWETDEDRMRYDLLVHKNLIGWVIKELDKAGIPSKRTKGNDPNGDILLINPEDDPRVKEIINNIQKRFNR</sequence>